<dbReference type="Proteomes" id="UP000187455">
    <property type="component" value="Unassembled WGS sequence"/>
</dbReference>
<dbReference type="Pfam" id="PF02271">
    <property type="entry name" value="UCR_14kD"/>
    <property type="match status" value="1"/>
</dbReference>
<evidence type="ECO:0000256" key="3">
    <source>
        <dbReference type="ARBA" id="ARBA00022448"/>
    </source>
</evidence>
<dbReference type="EMBL" id="LSSL01003386">
    <property type="protein sequence ID" value="OLY80537.1"/>
    <property type="molecule type" value="Genomic_DNA"/>
</dbReference>
<keyword evidence="8 9" id="KW-0472">Membrane</keyword>
<dbReference type="PANTHER" id="PTHR12022:SF0">
    <property type="entry name" value="CYTOCHROME B-C1 COMPLEX SUBUNIT 7"/>
    <property type="match status" value="1"/>
</dbReference>
<protein>
    <recommendedName>
        <fullName evidence="9">Cytochrome b-c1 complex subunit 7</fullName>
    </recommendedName>
</protein>
<dbReference type="STRING" id="133383.A0A1R0GUH7"/>
<keyword evidence="11" id="KW-1185">Reference proteome</keyword>
<keyword evidence="7 9" id="KW-0496">Mitochondrion</keyword>
<dbReference type="PANTHER" id="PTHR12022">
    <property type="entry name" value="UBIQUINOL-CYTOCHROME C REDUCTASE COMPLEX 14 KD PROTEIN"/>
    <property type="match status" value="1"/>
</dbReference>
<keyword evidence="4 9" id="KW-0679">Respiratory chain</keyword>
<sequence>MLEPVNKAFVNNKLFRAMVRPLANIWANASGYRRLGLVYDDLIIEESPEAQEALRRLPADVMAARILRMRRAFQCSLMHVELPPNEWTKPEMDKKYFSPVLDQVKAEFKEREMFDSLKLVK</sequence>
<dbReference type="GO" id="GO:0006122">
    <property type="term" value="P:mitochondrial electron transport, ubiquinol to cytochrome c"/>
    <property type="evidence" value="ECO:0007669"/>
    <property type="project" value="InterPro"/>
</dbReference>
<dbReference type="InterPro" id="IPR036544">
    <property type="entry name" value="QCR7_sf"/>
</dbReference>
<comment type="function">
    <text evidence="9">Component of the ubiquinol-cytochrome c oxidoreductase, a multisubunit transmembrane complex that is part of the mitochondrial electron transport chain which drives oxidative phosphorylation.</text>
</comment>
<evidence type="ECO:0000256" key="9">
    <source>
        <dbReference type="PIRNR" id="PIRNR000022"/>
    </source>
</evidence>
<dbReference type="GO" id="GO:0005743">
    <property type="term" value="C:mitochondrial inner membrane"/>
    <property type="evidence" value="ECO:0007669"/>
    <property type="project" value="UniProtKB-SubCell"/>
</dbReference>
<comment type="similarity">
    <text evidence="2 9">Belongs to the UQCRB/QCR7 family.</text>
</comment>
<evidence type="ECO:0000256" key="6">
    <source>
        <dbReference type="ARBA" id="ARBA00022982"/>
    </source>
</evidence>
<evidence type="ECO:0000313" key="10">
    <source>
        <dbReference type="EMBL" id="OLY80537.1"/>
    </source>
</evidence>
<evidence type="ECO:0000256" key="8">
    <source>
        <dbReference type="ARBA" id="ARBA00023136"/>
    </source>
</evidence>
<reference evidence="10 11" key="1">
    <citation type="journal article" date="2016" name="Mol. Biol. Evol.">
        <title>Genome-Wide Survey of Gut Fungi (Harpellales) Reveals the First Horizontally Transferred Ubiquitin Gene from a Mosquito Host.</title>
        <authorList>
            <person name="Wang Y."/>
            <person name="White M.M."/>
            <person name="Kvist S."/>
            <person name="Moncalvo J.M."/>
        </authorList>
    </citation>
    <scope>NUCLEOTIDE SEQUENCE [LARGE SCALE GENOMIC DNA]</scope>
    <source>
        <strain evidence="10 11">ALG-7-W6</strain>
    </source>
</reference>
<gene>
    <name evidence="10" type="ORF">AYI68_g5364</name>
</gene>
<comment type="caution">
    <text evidence="10">The sequence shown here is derived from an EMBL/GenBank/DDBJ whole genome shotgun (WGS) entry which is preliminary data.</text>
</comment>
<dbReference type="InterPro" id="IPR003197">
    <property type="entry name" value="QCR7"/>
</dbReference>
<evidence type="ECO:0000256" key="1">
    <source>
        <dbReference type="ARBA" id="ARBA00004443"/>
    </source>
</evidence>
<evidence type="ECO:0000256" key="4">
    <source>
        <dbReference type="ARBA" id="ARBA00022660"/>
    </source>
</evidence>
<proteinExistence type="inferred from homology"/>
<evidence type="ECO:0000256" key="7">
    <source>
        <dbReference type="ARBA" id="ARBA00023128"/>
    </source>
</evidence>
<evidence type="ECO:0000256" key="2">
    <source>
        <dbReference type="ARBA" id="ARBA00008554"/>
    </source>
</evidence>
<dbReference type="AlphaFoldDB" id="A0A1R0GUH7"/>
<dbReference type="FunFam" id="1.10.1090.10:FF:000001">
    <property type="entry name" value="Cytochrome b-c1 complex subunit 7"/>
    <property type="match status" value="1"/>
</dbReference>
<accession>A0A1R0GUH7</accession>
<name>A0A1R0GUH7_9FUNG</name>
<evidence type="ECO:0000313" key="11">
    <source>
        <dbReference type="Proteomes" id="UP000187455"/>
    </source>
</evidence>
<dbReference type="OrthoDB" id="425749at2759"/>
<dbReference type="PIRSF" id="PIRSF000022">
    <property type="entry name" value="Bc1_14K"/>
    <property type="match status" value="1"/>
</dbReference>
<organism evidence="10 11">
    <name type="scientific">Smittium mucronatum</name>
    <dbReference type="NCBI Taxonomy" id="133383"/>
    <lineage>
        <taxon>Eukaryota</taxon>
        <taxon>Fungi</taxon>
        <taxon>Fungi incertae sedis</taxon>
        <taxon>Zoopagomycota</taxon>
        <taxon>Kickxellomycotina</taxon>
        <taxon>Harpellomycetes</taxon>
        <taxon>Harpellales</taxon>
        <taxon>Legeriomycetaceae</taxon>
        <taxon>Smittium</taxon>
    </lineage>
</organism>
<keyword evidence="5 9" id="KW-0999">Mitochondrion inner membrane</keyword>
<keyword evidence="6 9" id="KW-0249">Electron transport</keyword>
<keyword evidence="3 9" id="KW-0813">Transport</keyword>
<dbReference type="GO" id="GO:0045275">
    <property type="term" value="C:respiratory chain complex III"/>
    <property type="evidence" value="ECO:0007669"/>
    <property type="project" value="InterPro"/>
</dbReference>
<evidence type="ECO:0000256" key="5">
    <source>
        <dbReference type="ARBA" id="ARBA00022792"/>
    </source>
</evidence>
<dbReference type="Gene3D" id="1.10.1090.10">
    <property type="entry name" value="Cytochrome b-c1 complex subunit 7"/>
    <property type="match status" value="1"/>
</dbReference>
<dbReference type="SUPFAM" id="SSF81524">
    <property type="entry name" value="14 kDa protein of cytochrome bc1 complex (Ubiquinol-cytochrome c reductase)"/>
    <property type="match status" value="1"/>
</dbReference>
<comment type="subcellular location">
    <subcellularLocation>
        <location evidence="1">Mitochondrion inner membrane</location>
        <topology evidence="1">Peripheral membrane protein</topology>
        <orientation evidence="1">Matrix side</orientation>
    </subcellularLocation>
</comment>